<dbReference type="AlphaFoldDB" id="A0A172T5B5"/>
<dbReference type="EMBL" id="DTBH01000133">
    <property type="protein sequence ID" value="HGQ77493.1"/>
    <property type="molecule type" value="Genomic_DNA"/>
</dbReference>
<dbReference type="EMBL" id="CP011393">
    <property type="protein sequence ID" value="ANE42122.1"/>
    <property type="molecule type" value="Genomic_DNA"/>
</dbReference>
<evidence type="ECO:0000313" key="3">
    <source>
        <dbReference type="EMBL" id="HGQ77493.1"/>
    </source>
</evidence>
<name>A0A172T5B5_FERPE</name>
<dbReference type="EMBL" id="DSZT01000016">
    <property type="protein sequence ID" value="HGU41379.1"/>
    <property type="molecule type" value="Genomic_DNA"/>
</dbReference>
<sequence length="130" mass="14738">MSIQTKLRPAYSLVETLVALLLISIVFMIITTGISSVLQSLSSIQNQQKVIELQNFLARYIYIQGSVGQTTINLDEINRGFHKSNGTQVAYPKVVSFSSTTTPFFVKFVFTIERIPGRTEQFIVYQYKAY</sequence>
<evidence type="ECO:0000313" key="5">
    <source>
        <dbReference type="Proteomes" id="UP000077096"/>
    </source>
</evidence>
<dbReference type="Proteomes" id="UP000077096">
    <property type="component" value="Chromosome"/>
</dbReference>
<reference evidence="2 5" key="1">
    <citation type="submission" date="2014-08" db="EMBL/GenBank/DDBJ databases">
        <title>Fervidobacterium pennivorans DYC genome.</title>
        <authorList>
            <person name="Wushke S."/>
        </authorList>
    </citation>
    <scope>NUCLEOTIDE SEQUENCE [LARGE SCALE GENOMIC DNA]</scope>
    <source>
        <strain evidence="2 5">DYC</strain>
    </source>
</reference>
<evidence type="ECO:0008006" key="6">
    <source>
        <dbReference type="Google" id="ProtNLM"/>
    </source>
</evidence>
<accession>A0A172T5B5</accession>
<gene>
    <name evidence="4" type="ORF">ENT72_00410</name>
    <name evidence="3" type="ORF">ENU12_06280</name>
    <name evidence="2" type="ORF">JM64_09500</name>
</gene>
<protein>
    <recommendedName>
        <fullName evidence="6">Prepilin-type N-terminal cleavage/methylation domain-containing protein</fullName>
    </recommendedName>
</protein>
<proteinExistence type="predicted"/>
<dbReference type="OrthoDB" id="47379at2"/>
<evidence type="ECO:0000313" key="2">
    <source>
        <dbReference type="EMBL" id="ANE42122.1"/>
    </source>
</evidence>
<reference evidence="3" key="2">
    <citation type="journal article" date="2020" name="mSystems">
        <title>Genome- and Community-Level Interaction Insights into Carbon Utilization and Element Cycling Functions of Hydrothermarchaeota in Hydrothermal Sediment.</title>
        <authorList>
            <person name="Zhou Z."/>
            <person name="Liu Y."/>
            <person name="Xu W."/>
            <person name="Pan J."/>
            <person name="Luo Z.H."/>
            <person name="Li M."/>
        </authorList>
    </citation>
    <scope>NUCLEOTIDE SEQUENCE [LARGE SCALE GENOMIC DNA]</scope>
    <source>
        <strain evidence="4">SpSt-604</strain>
        <strain evidence="3">SpSt-640</strain>
    </source>
</reference>
<evidence type="ECO:0000313" key="4">
    <source>
        <dbReference type="EMBL" id="HGU41379.1"/>
    </source>
</evidence>
<organism evidence="2 5">
    <name type="scientific">Fervidobacterium pennivorans</name>
    <dbReference type="NCBI Taxonomy" id="93466"/>
    <lineage>
        <taxon>Bacteria</taxon>
        <taxon>Thermotogati</taxon>
        <taxon>Thermotogota</taxon>
        <taxon>Thermotogae</taxon>
        <taxon>Thermotogales</taxon>
        <taxon>Fervidobacteriaceae</taxon>
        <taxon>Fervidobacterium</taxon>
    </lineage>
</organism>
<keyword evidence="1" id="KW-0472">Membrane</keyword>
<feature type="transmembrane region" description="Helical" evidence="1">
    <location>
        <begin position="12"/>
        <end position="38"/>
    </location>
</feature>
<evidence type="ECO:0000256" key="1">
    <source>
        <dbReference type="SAM" id="Phobius"/>
    </source>
</evidence>
<keyword evidence="1" id="KW-0812">Transmembrane</keyword>
<dbReference type="PATRIC" id="fig|93466.3.peg.1976"/>
<keyword evidence="1" id="KW-1133">Transmembrane helix</keyword>
<dbReference type="KEGG" id="fng:JM64_09500"/>